<evidence type="ECO:0000256" key="3">
    <source>
        <dbReference type="ARBA" id="ARBA00023274"/>
    </source>
</evidence>
<reference evidence="5 6" key="1">
    <citation type="submission" date="2013-01" db="EMBL/GenBank/DDBJ databases">
        <authorList>
            <person name="Inman J."/>
            <person name="Zafar N."/>
            <person name="Lorenzi H."/>
            <person name="Caler E."/>
        </authorList>
    </citation>
    <scope>NUCLEOTIDE SEQUENCE [LARGE SCALE GENOMIC DNA]</scope>
    <source>
        <strain evidence="5 6">HM-3:IMSS</strain>
    </source>
</reference>
<dbReference type="OrthoDB" id="28644at2759"/>
<keyword evidence="3" id="KW-0687">Ribonucleoprotein</keyword>
<dbReference type="InterPro" id="IPR018038">
    <property type="entry name" value="Ribosomal_uL30_CS"/>
</dbReference>
<gene>
    <name evidence="5" type="ORF">KM1_024180</name>
</gene>
<evidence type="ECO:0000259" key="4">
    <source>
        <dbReference type="Pfam" id="PF00327"/>
    </source>
</evidence>
<dbReference type="GO" id="GO:0003723">
    <property type="term" value="F:RNA binding"/>
    <property type="evidence" value="ECO:0007669"/>
    <property type="project" value="TreeGrafter"/>
</dbReference>
<name>M7W1R9_ENTHI</name>
<dbReference type="CDD" id="cd01657">
    <property type="entry name" value="Ribosomal_L7_archeal_euk"/>
    <property type="match status" value="1"/>
</dbReference>
<dbReference type="PANTHER" id="PTHR11524">
    <property type="entry name" value="60S RIBOSOMAL PROTEIN L7"/>
    <property type="match status" value="1"/>
</dbReference>
<dbReference type="InterPro" id="IPR039699">
    <property type="entry name" value="Ribosomal_uL30"/>
</dbReference>
<protein>
    <submittedName>
        <fullName evidence="5">60S ribosomal protein L7, putative</fullName>
    </submittedName>
</protein>
<dbReference type="Proteomes" id="UP000030780">
    <property type="component" value="Unassembled WGS sequence"/>
</dbReference>
<accession>M7W1R9</accession>
<feature type="domain" description="Large ribosomal subunit protein uL30-like ferredoxin-like fold" evidence="4">
    <location>
        <begin position="75"/>
        <end position="122"/>
    </location>
</feature>
<dbReference type="EMBL" id="KB638605">
    <property type="protein sequence ID" value="EMS11931.1"/>
    <property type="molecule type" value="Genomic_DNA"/>
</dbReference>
<dbReference type="FunFam" id="3.30.1390.20:FF:000004">
    <property type="entry name" value="60S ribosomal protein L7"/>
    <property type="match status" value="1"/>
</dbReference>
<proteinExistence type="inferred from homology"/>
<dbReference type="GO" id="GO:0000463">
    <property type="term" value="P:maturation of LSU-rRNA from tricistronic rRNA transcript (SSU-rRNA, 5.8S rRNA, LSU-rRNA)"/>
    <property type="evidence" value="ECO:0007669"/>
    <property type="project" value="TreeGrafter"/>
</dbReference>
<dbReference type="AlphaFoldDB" id="M7W1R9"/>
<keyword evidence="2 5" id="KW-0689">Ribosomal protein</keyword>
<dbReference type="GO" id="GO:0003735">
    <property type="term" value="F:structural constituent of ribosome"/>
    <property type="evidence" value="ECO:0007669"/>
    <property type="project" value="TreeGrafter"/>
</dbReference>
<dbReference type="InterPro" id="IPR016082">
    <property type="entry name" value="Ribosomal_uL30_ferredoxin-like"/>
</dbReference>
<evidence type="ECO:0000256" key="1">
    <source>
        <dbReference type="ARBA" id="ARBA00007594"/>
    </source>
</evidence>
<evidence type="ECO:0000313" key="5">
    <source>
        <dbReference type="EMBL" id="EMS11931.1"/>
    </source>
</evidence>
<dbReference type="InterPro" id="IPR035808">
    <property type="entry name" value="Ribosomal_uL30_euk_arc"/>
</dbReference>
<dbReference type="PROSITE" id="PS00634">
    <property type="entry name" value="RIBOSOMAL_L30"/>
    <property type="match status" value="1"/>
</dbReference>
<dbReference type="SUPFAM" id="SSF55129">
    <property type="entry name" value="Ribosomal protein L30p/L7e"/>
    <property type="match status" value="1"/>
</dbReference>
<evidence type="ECO:0000313" key="6">
    <source>
        <dbReference type="Proteomes" id="UP000030780"/>
    </source>
</evidence>
<organism evidence="5 6">
    <name type="scientific">Entamoeba histolytica HM-3:IMSS</name>
    <dbReference type="NCBI Taxonomy" id="885315"/>
    <lineage>
        <taxon>Eukaryota</taxon>
        <taxon>Amoebozoa</taxon>
        <taxon>Evosea</taxon>
        <taxon>Archamoebae</taxon>
        <taxon>Mastigamoebida</taxon>
        <taxon>Entamoebidae</taxon>
        <taxon>Entamoeba</taxon>
    </lineage>
</organism>
<comment type="similarity">
    <text evidence="1">Belongs to the universal ribosomal protein uL30 family.</text>
</comment>
<dbReference type="Gene3D" id="3.30.1390.20">
    <property type="entry name" value="Ribosomal protein L30, ferredoxin-like fold domain"/>
    <property type="match status" value="1"/>
</dbReference>
<dbReference type="Pfam" id="PF00327">
    <property type="entry name" value="Ribosomal_L30"/>
    <property type="match status" value="1"/>
</dbReference>
<dbReference type="PANTHER" id="PTHR11524:SF16">
    <property type="entry name" value="LARGE RIBOSOMAL SUBUNIT PROTEIN UL30"/>
    <property type="match status" value="1"/>
</dbReference>
<dbReference type="InterPro" id="IPR036919">
    <property type="entry name" value="Ribo_uL30_ferredoxin-like_sf"/>
</dbReference>
<dbReference type="VEuPathDB" id="AmoebaDB:KM1_024180"/>
<sequence length="239" mass="26832">MSAKVATAVQREACTKTVCPCKARCQAFRAEVIKRTIQNHKDIEAAKKAVYLAKKKAEINGDLYAEADPKLIVAIRIRGINGVSPKIKKILKLLRLRQINNAVFIKANASTIKMLRLVDPYVTYGYPTLETVQKLIYKQTVQKLIYKRGALKINGNRMPITSNCMIKKTLGDKDIICADDLIHEIYTVGKHFKEVNNKLAPFKLNGAKIAEKNKKIHFILGGGFGNRELLINKLLAKMI</sequence>
<evidence type="ECO:0000256" key="2">
    <source>
        <dbReference type="ARBA" id="ARBA00022980"/>
    </source>
</evidence>
<dbReference type="GO" id="GO:0022625">
    <property type="term" value="C:cytosolic large ribosomal subunit"/>
    <property type="evidence" value="ECO:0007669"/>
    <property type="project" value="TreeGrafter"/>
</dbReference>